<name>C5KPP0_PERM5</name>
<evidence type="ECO:0000313" key="1">
    <source>
        <dbReference type="EMBL" id="EER13437.1"/>
    </source>
</evidence>
<organism evidence="2">
    <name type="scientific">Perkinsus marinus (strain ATCC 50983 / TXsc)</name>
    <dbReference type="NCBI Taxonomy" id="423536"/>
    <lineage>
        <taxon>Eukaryota</taxon>
        <taxon>Sar</taxon>
        <taxon>Alveolata</taxon>
        <taxon>Perkinsozoa</taxon>
        <taxon>Perkinsea</taxon>
        <taxon>Perkinsida</taxon>
        <taxon>Perkinsidae</taxon>
        <taxon>Perkinsus</taxon>
    </lineage>
</organism>
<dbReference type="GeneID" id="9042524"/>
<dbReference type="AlphaFoldDB" id="C5KPP0"/>
<proteinExistence type="predicted"/>
<keyword evidence="2" id="KW-1185">Reference proteome</keyword>
<dbReference type="EMBL" id="GG675180">
    <property type="protein sequence ID" value="EER13437.1"/>
    <property type="molecule type" value="Genomic_DNA"/>
</dbReference>
<reference evidence="1 2" key="1">
    <citation type="submission" date="2008-07" db="EMBL/GenBank/DDBJ databases">
        <authorList>
            <person name="El-Sayed N."/>
            <person name="Caler E."/>
            <person name="Inman J."/>
            <person name="Amedeo P."/>
            <person name="Hass B."/>
            <person name="Wortman J."/>
        </authorList>
    </citation>
    <scope>NUCLEOTIDE SEQUENCE [LARGE SCALE GENOMIC DNA]</scope>
    <source>
        <strain evidence="2">ATCC 50983 / TXsc</strain>
    </source>
</reference>
<dbReference type="RefSeq" id="XP_002781642.1">
    <property type="nucleotide sequence ID" value="XM_002781596.1"/>
</dbReference>
<protein>
    <submittedName>
        <fullName evidence="1">Uncharacterized protein</fullName>
    </submittedName>
</protein>
<evidence type="ECO:0000313" key="2">
    <source>
        <dbReference type="Proteomes" id="UP000007800"/>
    </source>
</evidence>
<dbReference type="OMA" id="MYMASAL"/>
<dbReference type="OrthoDB" id="429284at2759"/>
<gene>
    <name evidence="1" type="ORF">Pmar_PMAR000023</name>
</gene>
<dbReference type="Proteomes" id="UP000007800">
    <property type="component" value="Unassembled WGS sequence"/>
</dbReference>
<dbReference type="InParanoid" id="C5KPP0"/>
<sequence length="461" mass="50227">MLSRLVSTRLWLRSSVTLPRAAQVLLARRRFATSIPETVQGLQSALEAKAGDITVVASSPNMLKVRSKELNPSIGELVSLSEDAKGVVVHFDSSIATVLLLKHDAPVVTGTRTGLGIVDALSPTAEGQSIAIRGPSTATSMYMASALNKIVSNALNEGISVVYCNPLGPAPGAITHKQGIEGLDLICGDQSSPSVGYLALLKSLEVAKERREGGRTMLILDNVAEYGALNGQLRSEAGVPMPLSTDQIVSAAMQYSCNTEIKLCPLTTVVFTDEYIRDVEMQADTLFQYNVAAAAFDATGLCHNSLLYSLLPPLEAKCVKDLRDMHARTTMKRSTIAEQQAFGIHVDYWEEEDMQHWSNALAILDAIPLSLPPAKRILVLRSVLVYYFVGKRNLEEASINAFIDELTQCIATKEPKVMDAINAVLAESDCSPELVEDLCYRLDWVLAKYRYHFELATPKEV</sequence>
<accession>C5KPP0</accession>